<reference evidence="2" key="1">
    <citation type="submission" date="2019-10" db="EMBL/GenBank/DDBJ databases">
        <authorList>
            <person name="Zhang R."/>
            <person name="Pan Y."/>
            <person name="Wang J."/>
            <person name="Ma R."/>
            <person name="Yu S."/>
        </authorList>
    </citation>
    <scope>NUCLEOTIDE SEQUENCE</scope>
    <source>
        <strain evidence="2">LA-IB0</strain>
        <tissue evidence="2">Leaf</tissue>
    </source>
</reference>
<dbReference type="AlphaFoldDB" id="A0AAV6WCY1"/>
<dbReference type="PANTHER" id="PTHR31343">
    <property type="entry name" value="T15D22.8"/>
    <property type="match status" value="1"/>
</dbReference>
<evidence type="ECO:0000256" key="1">
    <source>
        <dbReference type="SAM" id="MobiDB-lite"/>
    </source>
</evidence>
<gene>
    <name evidence="2" type="ORF">BUALT_Bualt17G0101700</name>
</gene>
<dbReference type="Proteomes" id="UP000826271">
    <property type="component" value="Unassembled WGS sequence"/>
</dbReference>
<evidence type="ECO:0000313" key="3">
    <source>
        <dbReference type="Proteomes" id="UP000826271"/>
    </source>
</evidence>
<dbReference type="PANTHER" id="PTHR31343:SF42">
    <property type="entry name" value="T15D22.8"/>
    <property type="match status" value="1"/>
</dbReference>
<dbReference type="EMBL" id="WHWC01000017">
    <property type="protein sequence ID" value="KAG8366650.1"/>
    <property type="molecule type" value="Genomic_DNA"/>
</dbReference>
<protein>
    <submittedName>
        <fullName evidence="2">Uncharacterized protein</fullName>
    </submittedName>
</protein>
<name>A0AAV6WCY1_9LAMI</name>
<evidence type="ECO:0000313" key="2">
    <source>
        <dbReference type="EMBL" id="KAG8366650.1"/>
    </source>
</evidence>
<comment type="caution">
    <text evidence="2">The sequence shown here is derived from an EMBL/GenBank/DDBJ whole genome shotgun (WGS) entry which is preliminary data.</text>
</comment>
<accession>A0AAV6WCY1</accession>
<sequence length="354" mass="39838">MLGAGLQFNRNRNGADDRFYSAAKARRSRHDESAPENSKPAAPASLSVPELSPLCNLERFLESVTPSVSAQYLSKTVRDWRTCNVEFQPFFVLSDLWASFKEWSAYGVGVPFILNDNDSVVQYYVPYLSGIQLYTDQSKGTAKLRRLGEESDGEYSRDSSSDGSSDSEQDRVDELLLREQDMAFQEDFSSDEGESGSSRGCLLFEYFARDQPYCREPLADKISDLALHLPELKTLRSCDLLPSSWISVAWYPIYRIPTGPTLKDLDACFLTFHSLHTPMTESEAMHPPIVTYPSSESDGVPQISLPVFGLASYKYKVPLWTPNSQLGNSLLQAADNWLNLLQVNHPDFSFFSRK</sequence>
<feature type="compositionally biased region" description="Basic and acidic residues" evidence="1">
    <location>
        <begin position="146"/>
        <end position="160"/>
    </location>
</feature>
<feature type="region of interest" description="Disordered" evidence="1">
    <location>
        <begin position="21"/>
        <end position="45"/>
    </location>
</feature>
<keyword evidence="3" id="KW-1185">Reference proteome</keyword>
<proteinExistence type="predicted"/>
<dbReference type="Pfam" id="PF05623">
    <property type="entry name" value="DUF789"/>
    <property type="match status" value="1"/>
</dbReference>
<dbReference type="InterPro" id="IPR008507">
    <property type="entry name" value="DUF789"/>
</dbReference>
<organism evidence="2 3">
    <name type="scientific">Buddleja alternifolia</name>
    <dbReference type="NCBI Taxonomy" id="168488"/>
    <lineage>
        <taxon>Eukaryota</taxon>
        <taxon>Viridiplantae</taxon>
        <taxon>Streptophyta</taxon>
        <taxon>Embryophyta</taxon>
        <taxon>Tracheophyta</taxon>
        <taxon>Spermatophyta</taxon>
        <taxon>Magnoliopsida</taxon>
        <taxon>eudicotyledons</taxon>
        <taxon>Gunneridae</taxon>
        <taxon>Pentapetalae</taxon>
        <taxon>asterids</taxon>
        <taxon>lamiids</taxon>
        <taxon>Lamiales</taxon>
        <taxon>Scrophulariaceae</taxon>
        <taxon>Buddlejeae</taxon>
        <taxon>Buddleja</taxon>
    </lineage>
</organism>
<feature type="region of interest" description="Disordered" evidence="1">
    <location>
        <begin position="146"/>
        <end position="171"/>
    </location>
</feature>